<dbReference type="EMBL" id="CP111014">
    <property type="protein sequence ID" value="WAQ99142.1"/>
    <property type="molecule type" value="Genomic_DNA"/>
</dbReference>
<gene>
    <name evidence="2" type="ORF">MAR_023515</name>
</gene>
<feature type="domain" description="Mitochondria-eating protein C-terminal" evidence="1">
    <location>
        <begin position="249"/>
        <end position="403"/>
    </location>
</feature>
<dbReference type="Proteomes" id="UP001164746">
    <property type="component" value="Chromosome 3"/>
</dbReference>
<keyword evidence="3" id="KW-1185">Reference proteome</keyword>
<evidence type="ECO:0000259" key="1">
    <source>
        <dbReference type="Pfam" id="PF16026"/>
    </source>
</evidence>
<accession>A0ABY7DN75</accession>
<evidence type="ECO:0000313" key="3">
    <source>
        <dbReference type="Proteomes" id="UP001164746"/>
    </source>
</evidence>
<dbReference type="InterPro" id="IPR031981">
    <property type="entry name" value="MIEAP_C"/>
</dbReference>
<evidence type="ECO:0000313" key="2">
    <source>
        <dbReference type="EMBL" id="WAQ99142.1"/>
    </source>
</evidence>
<dbReference type="Pfam" id="PF16026">
    <property type="entry name" value="MIEAP"/>
    <property type="match status" value="1"/>
</dbReference>
<proteinExistence type="predicted"/>
<name>A0ABY7DN75_MYAAR</name>
<organism evidence="2 3">
    <name type="scientific">Mya arenaria</name>
    <name type="common">Soft-shell clam</name>
    <dbReference type="NCBI Taxonomy" id="6604"/>
    <lineage>
        <taxon>Eukaryota</taxon>
        <taxon>Metazoa</taxon>
        <taxon>Spiralia</taxon>
        <taxon>Lophotrochozoa</taxon>
        <taxon>Mollusca</taxon>
        <taxon>Bivalvia</taxon>
        <taxon>Autobranchia</taxon>
        <taxon>Heteroconchia</taxon>
        <taxon>Euheterodonta</taxon>
        <taxon>Imparidentia</taxon>
        <taxon>Neoheterodontei</taxon>
        <taxon>Myida</taxon>
        <taxon>Myoidea</taxon>
        <taxon>Myidae</taxon>
        <taxon>Mya</taxon>
    </lineage>
</organism>
<reference evidence="2" key="1">
    <citation type="submission" date="2022-11" db="EMBL/GenBank/DDBJ databases">
        <title>Centuries of genome instability and evolution in soft-shell clam transmissible cancer (bioRxiv).</title>
        <authorList>
            <person name="Hart S.F.M."/>
            <person name="Yonemitsu M.A."/>
            <person name="Giersch R.M."/>
            <person name="Beal B.F."/>
            <person name="Arriagada G."/>
            <person name="Davis B.W."/>
            <person name="Ostrander E.A."/>
            <person name="Goff S.P."/>
            <person name="Metzger M.J."/>
        </authorList>
    </citation>
    <scope>NUCLEOTIDE SEQUENCE</scope>
    <source>
        <strain evidence="2">MELC-2E11</strain>
        <tissue evidence="2">Siphon/mantle</tissue>
    </source>
</reference>
<sequence length="419" mass="47392">MRTSGEKSATVPIFVLRTAAEAPGKPEYCIMGRPFVAKCPGHAQTAEPLFVFRGSMGCIKSKGKVGHRDNAWLDVHNASFNSSLATPREAFTNDNDQLKAYDSKALLAQTFDRRRTASKISNKLEGGGHRVIRRSAKAEDESDIHRNIKEEPVDVLPPGQVENSQSETTEQEINQTEYINTKTSRNKNENAIKHQESKREIIRRSLEIKVKHLHHSYDSKTCGIGLDYLKRCKQALDITMTKCGKQITYDVCTEFAQNQRHRFLTYLTLAETNATEERYKDIGPDLRICLCEFQKKVAATCLPHIQKSTKSKIASSNILLQRIGSKKVFQRESFQSYFDKCIEVSWYTQVQDPPVVLVFEPANDAEAQTLFRQYTATGVRLEFVVWPAMLLNQNGALLKKGVAQFSKISSDEIEGNKQH</sequence>
<protein>
    <recommendedName>
        <fullName evidence="1">Mitochondria-eating protein C-terminal domain-containing protein</fullName>
    </recommendedName>
</protein>